<protein>
    <submittedName>
        <fullName evidence="2">Uncharacterized protein</fullName>
    </submittedName>
</protein>
<dbReference type="Proteomes" id="UP000245119">
    <property type="component" value="Linkage Group LG8"/>
</dbReference>
<gene>
    <name evidence="2" type="ORF">C0Q70_13807</name>
</gene>
<comment type="caution">
    <text evidence="2">The sequence shown here is derived from an EMBL/GenBank/DDBJ whole genome shotgun (WGS) entry which is preliminary data.</text>
</comment>
<dbReference type="EMBL" id="PZQS01000008">
    <property type="protein sequence ID" value="PVD26139.1"/>
    <property type="molecule type" value="Genomic_DNA"/>
</dbReference>
<evidence type="ECO:0000313" key="3">
    <source>
        <dbReference type="Proteomes" id="UP000245119"/>
    </source>
</evidence>
<proteinExistence type="predicted"/>
<organism evidence="2 3">
    <name type="scientific">Pomacea canaliculata</name>
    <name type="common">Golden apple snail</name>
    <dbReference type="NCBI Taxonomy" id="400727"/>
    <lineage>
        <taxon>Eukaryota</taxon>
        <taxon>Metazoa</taxon>
        <taxon>Spiralia</taxon>
        <taxon>Lophotrochozoa</taxon>
        <taxon>Mollusca</taxon>
        <taxon>Gastropoda</taxon>
        <taxon>Caenogastropoda</taxon>
        <taxon>Architaenioglossa</taxon>
        <taxon>Ampullarioidea</taxon>
        <taxon>Ampullariidae</taxon>
        <taxon>Pomacea</taxon>
    </lineage>
</organism>
<feature type="region of interest" description="Disordered" evidence="1">
    <location>
        <begin position="74"/>
        <end position="113"/>
    </location>
</feature>
<keyword evidence="3" id="KW-1185">Reference proteome</keyword>
<reference evidence="2 3" key="1">
    <citation type="submission" date="2018-04" db="EMBL/GenBank/DDBJ databases">
        <title>The genome of golden apple snail Pomacea canaliculata provides insight into stress tolerance and invasive adaptation.</title>
        <authorList>
            <person name="Liu C."/>
            <person name="Liu B."/>
            <person name="Ren Y."/>
            <person name="Zhang Y."/>
            <person name="Wang H."/>
            <person name="Li S."/>
            <person name="Jiang F."/>
            <person name="Yin L."/>
            <person name="Zhang G."/>
            <person name="Qian W."/>
            <person name="Fan W."/>
        </authorList>
    </citation>
    <scope>NUCLEOTIDE SEQUENCE [LARGE SCALE GENOMIC DNA]</scope>
    <source>
        <strain evidence="2">SZHN2017</strain>
        <tissue evidence="2">Muscle</tissue>
    </source>
</reference>
<sequence length="211" mass="23498">MTTGRINENAVGCTRNRLPRSSRRWSAGPAFAGAFRSCNRIIGSNFQRAERSPDRHGRALSLETQSSVIRYADAAGRKEHDEPSLCSTSPRLSRGKRDSESRANRQRANPYHTFFGPLRNRLAAGRDADNDHFRPRASHAERALSCRCKNPQLAPFGTPAPHIYSADLSLPCLVPRLPIHQALRTRPSAPDPPHQTLRFGKLEGNEVPLSF</sequence>
<accession>A0A2T7NY95</accession>
<evidence type="ECO:0000313" key="2">
    <source>
        <dbReference type="EMBL" id="PVD26139.1"/>
    </source>
</evidence>
<name>A0A2T7NY95_POMCA</name>
<dbReference type="AlphaFoldDB" id="A0A2T7NY95"/>
<evidence type="ECO:0000256" key="1">
    <source>
        <dbReference type="SAM" id="MobiDB-lite"/>
    </source>
</evidence>